<dbReference type="Proteomes" id="UP000289821">
    <property type="component" value="Unassembled WGS sequence"/>
</dbReference>
<evidence type="ECO:0000256" key="4">
    <source>
        <dbReference type="PROSITE-ProRule" id="PRU00339"/>
    </source>
</evidence>
<reference evidence="7 8" key="1">
    <citation type="submission" date="2018-07" db="EMBL/GenBank/DDBJ databases">
        <title>Leeuwenhoekiella genomics.</title>
        <authorList>
            <person name="Tahon G."/>
            <person name="Willems A."/>
        </authorList>
    </citation>
    <scope>NUCLEOTIDE SEQUENCE [LARGE SCALE GENOMIC DNA]</scope>
    <source>
        <strain evidence="7 8">R-50232</strain>
    </source>
</reference>
<dbReference type="AlphaFoldDB" id="A0A4Q0NZM5"/>
<name>A0A4Q0NZM5_9FLAO</name>
<dbReference type="Gene3D" id="2.120.10.30">
    <property type="entry name" value="TolB, C-terminal domain"/>
    <property type="match status" value="1"/>
</dbReference>
<keyword evidence="2 5" id="KW-0472">Membrane</keyword>
<dbReference type="Gene3D" id="1.25.40.10">
    <property type="entry name" value="Tetratricopeptide repeat domain"/>
    <property type="match status" value="1"/>
</dbReference>
<proteinExistence type="predicted"/>
<gene>
    <name evidence="7" type="ORF">DSM04_101621</name>
</gene>
<keyword evidence="8" id="KW-1185">Reference proteome</keyword>
<comment type="caution">
    <text evidence="7">The sequence shown here is derived from an EMBL/GenBank/DDBJ whole genome shotgun (WGS) entry which is preliminary data.</text>
</comment>
<dbReference type="SUPFAM" id="SSF48452">
    <property type="entry name" value="TPR-like"/>
    <property type="match status" value="1"/>
</dbReference>
<evidence type="ECO:0000256" key="3">
    <source>
        <dbReference type="ARBA" id="ARBA00023237"/>
    </source>
</evidence>
<keyword evidence="3" id="KW-0998">Cell outer membrane</keyword>
<dbReference type="InterPro" id="IPR011990">
    <property type="entry name" value="TPR-like_helical_dom_sf"/>
</dbReference>
<dbReference type="Gene3D" id="3.30.1330.60">
    <property type="entry name" value="OmpA-like domain"/>
    <property type="match status" value="1"/>
</dbReference>
<dbReference type="CDD" id="cd07185">
    <property type="entry name" value="OmpA_C-like"/>
    <property type="match status" value="1"/>
</dbReference>
<dbReference type="GO" id="GO:0009279">
    <property type="term" value="C:cell outer membrane"/>
    <property type="evidence" value="ECO:0007669"/>
    <property type="project" value="UniProtKB-SubCell"/>
</dbReference>
<evidence type="ECO:0000256" key="5">
    <source>
        <dbReference type="PROSITE-ProRule" id="PRU00473"/>
    </source>
</evidence>
<dbReference type="Pfam" id="PF00691">
    <property type="entry name" value="OmpA"/>
    <property type="match status" value="1"/>
</dbReference>
<dbReference type="PANTHER" id="PTHR30329">
    <property type="entry name" value="STATOR ELEMENT OF FLAGELLAR MOTOR COMPLEX"/>
    <property type="match status" value="1"/>
</dbReference>
<dbReference type="InterPro" id="IPR036737">
    <property type="entry name" value="OmpA-like_sf"/>
</dbReference>
<dbReference type="InterPro" id="IPR006664">
    <property type="entry name" value="OMP_bac"/>
</dbReference>
<dbReference type="PRINTS" id="PR01021">
    <property type="entry name" value="OMPADOMAIN"/>
</dbReference>
<dbReference type="SUPFAM" id="SSF49464">
    <property type="entry name" value="Carboxypeptidase regulatory domain-like"/>
    <property type="match status" value="1"/>
</dbReference>
<evidence type="ECO:0000313" key="7">
    <source>
        <dbReference type="EMBL" id="RXG18424.1"/>
    </source>
</evidence>
<dbReference type="InterPro" id="IPR050330">
    <property type="entry name" value="Bact_OuterMem_StrucFunc"/>
</dbReference>
<dbReference type="Pfam" id="PF07676">
    <property type="entry name" value="PD40"/>
    <property type="match status" value="3"/>
</dbReference>
<evidence type="ECO:0000259" key="6">
    <source>
        <dbReference type="PROSITE" id="PS51123"/>
    </source>
</evidence>
<dbReference type="InterPro" id="IPR019734">
    <property type="entry name" value="TPR_rpt"/>
</dbReference>
<dbReference type="InterPro" id="IPR011659">
    <property type="entry name" value="WD40"/>
</dbReference>
<dbReference type="PROSITE" id="PS50005">
    <property type="entry name" value="TPR"/>
    <property type="match status" value="1"/>
</dbReference>
<comment type="subcellular location">
    <subcellularLocation>
        <location evidence="1">Cell outer membrane</location>
    </subcellularLocation>
</comment>
<evidence type="ECO:0000256" key="1">
    <source>
        <dbReference type="ARBA" id="ARBA00004442"/>
    </source>
</evidence>
<dbReference type="RefSeq" id="WP_128759967.1">
    <property type="nucleotide sequence ID" value="NZ_QOVI01000001.1"/>
</dbReference>
<evidence type="ECO:0000313" key="8">
    <source>
        <dbReference type="Proteomes" id="UP000289821"/>
    </source>
</evidence>
<feature type="domain" description="OmpA-like" evidence="6">
    <location>
        <begin position="532"/>
        <end position="653"/>
    </location>
</feature>
<dbReference type="InterPro" id="IPR011042">
    <property type="entry name" value="6-blade_b-propeller_TolB-like"/>
</dbReference>
<dbReference type="SUPFAM" id="SSF103088">
    <property type="entry name" value="OmpA-like"/>
    <property type="match status" value="1"/>
</dbReference>
<dbReference type="SUPFAM" id="SSF82171">
    <property type="entry name" value="DPP6 N-terminal domain-like"/>
    <property type="match status" value="1"/>
</dbReference>
<dbReference type="Gene3D" id="2.60.40.1120">
    <property type="entry name" value="Carboxypeptidase-like, regulatory domain"/>
    <property type="match status" value="1"/>
</dbReference>
<keyword evidence="4" id="KW-0802">TPR repeat</keyword>
<organism evidence="7 8">
    <name type="scientific">Leeuwenhoekiella aestuarii</name>
    <dbReference type="NCBI Taxonomy" id="2249426"/>
    <lineage>
        <taxon>Bacteria</taxon>
        <taxon>Pseudomonadati</taxon>
        <taxon>Bacteroidota</taxon>
        <taxon>Flavobacteriia</taxon>
        <taxon>Flavobacteriales</taxon>
        <taxon>Flavobacteriaceae</taxon>
        <taxon>Leeuwenhoekiella</taxon>
    </lineage>
</organism>
<dbReference type="OrthoDB" id="9809364at2"/>
<dbReference type="InterPro" id="IPR006665">
    <property type="entry name" value="OmpA-like"/>
</dbReference>
<dbReference type="EMBL" id="QOVI01000001">
    <property type="protein sequence ID" value="RXG18424.1"/>
    <property type="molecule type" value="Genomic_DNA"/>
</dbReference>
<dbReference type="Pfam" id="PF13620">
    <property type="entry name" value="CarboxypepD_reg"/>
    <property type="match status" value="1"/>
</dbReference>
<dbReference type="PROSITE" id="PS51123">
    <property type="entry name" value="OMPA_2"/>
    <property type="match status" value="1"/>
</dbReference>
<sequence>MQQVNKSILLFKVLFIVCITFSFAQEKELSKADKKFESYAFIDAQKIYLRLAKGGYESAELFQKLGDSYYFNGKYEDSAQWFEKLVEKYPETLTPEYLFRYAQSLKGIKEYEKSDKIMSEFRKLKGGDSRAELFAEEPDYLEEISYSDSEYEVENLRRTNSRLSDFGPMFYKDRIIFSSARDTGTTKKYIHTWNNEPFLDFYQAPIDIETGELGKVEKFGGSINSKYHESSPSFTADGNTMYFTRNNFSQGVKRTDKNGTVRLKIFKSTKKGDSWSTPIELPFNDDDYSVSHPALSVDNKQLYFSSDMPGTTGFSDIWVVDILGDNEYSTPKNLGPIINTEGRENFPYVSKKGNLYFSSDGRPGLGGLDIYVVATKKNGDVAYVINLGEPINSPQDDFAFIVDEYTNTGYFSTNRYFGMGSDDIFRFTRTPKEIPVCESLITGTVRDKETKLPIPTATVSILDIEGNLLQKTEVNEKGEYTLNPICGEEILIRADEPEYYSAEELVTAPTDGDSMVVDLYLEPRITRINEGDDLAKLLDLKPIYFDFDRFNIRPDAEEELTKVLAVMESNPTLVVEIRSHTDSRGNDAYNLSLSDKRARSTADWIVSRGIEPSRISGKGFGETELINDCGNGSDCTEEQHQLNRRSEFIVISF</sequence>
<feature type="repeat" description="TPR" evidence="4">
    <location>
        <begin position="59"/>
        <end position="92"/>
    </location>
</feature>
<dbReference type="InterPro" id="IPR008969">
    <property type="entry name" value="CarboxyPept-like_regulatory"/>
</dbReference>
<accession>A0A4Q0NZM5</accession>
<protein>
    <submittedName>
        <fullName evidence="7">Outer membrane protein OmpA-like peptidoglycan-associated protein</fullName>
    </submittedName>
</protein>
<dbReference type="PANTHER" id="PTHR30329:SF21">
    <property type="entry name" value="LIPOPROTEIN YIAD-RELATED"/>
    <property type="match status" value="1"/>
</dbReference>
<evidence type="ECO:0000256" key="2">
    <source>
        <dbReference type="ARBA" id="ARBA00023136"/>
    </source>
</evidence>